<dbReference type="HOGENOM" id="CLU_002220_4_0_1"/>
<dbReference type="InterPro" id="IPR051414">
    <property type="entry name" value="Adenylate-forming_Reductase"/>
</dbReference>
<sequence>MRFGLSVLIRWVHQGDETYECQLLTTEKYQMAVENMSDVKGYATSDLFVKHPTHEGLWKIIGRTDDVLTLASGEKTVPAMMEGIISSSAHVNGVIMFGRGRNQVGVLVEPRSAHVDLADNKAIEEFRNRIWYEVDEANKNAPTFSRIFKEMILITSPDKPMFRVGKGTTSKNATLKAYEEEIDALYRTVEASTKIGNSTAPPSEWTVSTLEHWLNEQATELALGTIVVPNIDLFAQGFDSLSATFLRNRIIGAMRSFPDLQLRAAARRIPHNLVFECPNIKLLADRVAKIAGQPQSQVNEQVKGSALHDAKMEIETMLGKYSAELRRTKKTNGSHVESSASTKAGRTVVLLTGSTGGLGSYLLASLLKNEEVAKVYALNRHSKASRVQQRQTAVFEDRELDVALLKLDKLIFIEADATAERCGLNEQTYDQLRQSVTVIIHSAWRVDFNLPLSSFEPNVRGTFQLVDLALSSTLHSTPRFLFISSVGSAQGWDRSRGAFPEDVQLDASVAVGSGYGASKYIAERLVTSSGLNATSLRLGQIAGGPNGAWTLSDWFPILVKSSLALGKFPNIQAYVSWMPAEKVSAAILDVALAKHAPPPALNIVHPHPVSWPDVLKPVRDAVVAKKRLPKESLPFVRMSEWVALLEMRAEEATESDINAIVSFTLSSYLGF</sequence>
<evidence type="ECO:0000256" key="2">
    <source>
        <dbReference type="ARBA" id="ARBA00022553"/>
    </source>
</evidence>
<dbReference type="InterPro" id="IPR036291">
    <property type="entry name" value="NAD(P)-bd_dom_sf"/>
</dbReference>
<dbReference type="EMBL" id="GL945482">
    <property type="protein sequence ID" value="EGN97716.1"/>
    <property type="molecule type" value="Genomic_DNA"/>
</dbReference>
<dbReference type="Proteomes" id="UP000008063">
    <property type="component" value="Unassembled WGS sequence"/>
</dbReference>
<keyword evidence="5" id="KW-1185">Reference proteome</keyword>
<dbReference type="OMA" id="ECQLLTT"/>
<keyword evidence="2" id="KW-0597">Phosphoprotein</keyword>
<keyword evidence="1" id="KW-0596">Phosphopantetheine</keyword>
<dbReference type="eggNOG" id="KOG1178">
    <property type="taxonomic scope" value="Eukaryota"/>
</dbReference>
<organism evidence="5">
    <name type="scientific">Serpula lacrymans var. lacrymans (strain S7.3)</name>
    <name type="common">Dry rot fungus</name>
    <dbReference type="NCBI Taxonomy" id="936435"/>
    <lineage>
        <taxon>Eukaryota</taxon>
        <taxon>Fungi</taxon>
        <taxon>Dikarya</taxon>
        <taxon>Basidiomycota</taxon>
        <taxon>Agaricomycotina</taxon>
        <taxon>Agaricomycetes</taxon>
        <taxon>Agaricomycetidae</taxon>
        <taxon>Boletales</taxon>
        <taxon>Coniophorineae</taxon>
        <taxon>Serpulaceae</taxon>
        <taxon>Serpula</taxon>
    </lineage>
</organism>
<dbReference type="PANTHER" id="PTHR43439">
    <property type="entry name" value="PHENYLACETATE-COENZYME A LIGASE"/>
    <property type="match status" value="1"/>
</dbReference>
<proteinExistence type="predicted"/>
<dbReference type="STRING" id="936435.F8Q3F5"/>
<dbReference type="SUPFAM" id="SSF51735">
    <property type="entry name" value="NAD(P)-binding Rossmann-fold domains"/>
    <property type="match status" value="1"/>
</dbReference>
<dbReference type="SUPFAM" id="SSF56801">
    <property type="entry name" value="Acetyl-CoA synthetase-like"/>
    <property type="match status" value="1"/>
</dbReference>
<gene>
    <name evidence="4" type="ORF">SERLA73DRAFT_124349</name>
</gene>
<dbReference type="PANTHER" id="PTHR43439:SF2">
    <property type="entry name" value="ENZYME, PUTATIVE (JCVI)-RELATED"/>
    <property type="match status" value="1"/>
</dbReference>
<evidence type="ECO:0000313" key="5">
    <source>
        <dbReference type="Proteomes" id="UP000008063"/>
    </source>
</evidence>
<dbReference type="InterPro" id="IPR013120">
    <property type="entry name" value="FAR_NAD-bd"/>
</dbReference>
<evidence type="ECO:0000313" key="4">
    <source>
        <dbReference type="EMBL" id="EGN97716.1"/>
    </source>
</evidence>
<dbReference type="Pfam" id="PF23562">
    <property type="entry name" value="AMP-binding_C_3"/>
    <property type="match status" value="1"/>
</dbReference>
<protein>
    <recommendedName>
        <fullName evidence="3">Thioester reductase (TE) domain-containing protein</fullName>
    </recommendedName>
</protein>
<reference evidence="5" key="1">
    <citation type="journal article" date="2011" name="Science">
        <title>The plant cell wall-decomposing machinery underlies the functional diversity of forest fungi.</title>
        <authorList>
            <person name="Eastwood D.C."/>
            <person name="Floudas D."/>
            <person name="Binder M."/>
            <person name="Majcherczyk A."/>
            <person name="Schneider P."/>
            <person name="Aerts A."/>
            <person name="Asiegbu F.O."/>
            <person name="Baker S.E."/>
            <person name="Barry K."/>
            <person name="Bendiksby M."/>
            <person name="Blumentritt M."/>
            <person name="Coutinho P.M."/>
            <person name="Cullen D."/>
            <person name="de Vries R.P."/>
            <person name="Gathman A."/>
            <person name="Goodell B."/>
            <person name="Henrissat B."/>
            <person name="Ihrmark K."/>
            <person name="Kauserud H."/>
            <person name="Kohler A."/>
            <person name="LaButti K."/>
            <person name="Lapidus A."/>
            <person name="Lavin J.L."/>
            <person name="Lee Y.-H."/>
            <person name="Lindquist E."/>
            <person name="Lilly W."/>
            <person name="Lucas S."/>
            <person name="Morin E."/>
            <person name="Murat C."/>
            <person name="Oguiza J.A."/>
            <person name="Park J."/>
            <person name="Pisabarro A.G."/>
            <person name="Riley R."/>
            <person name="Rosling A."/>
            <person name="Salamov A."/>
            <person name="Schmidt O."/>
            <person name="Schmutz J."/>
            <person name="Skrede I."/>
            <person name="Stenlid J."/>
            <person name="Wiebenga A."/>
            <person name="Xie X."/>
            <person name="Kuees U."/>
            <person name="Hibbett D.S."/>
            <person name="Hoffmeister D."/>
            <person name="Hoegberg N."/>
            <person name="Martin F."/>
            <person name="Grigoriev I.V."/>
            <person name="Watkinson S.C."/>
        </authorList>
    </citation>
    <scope>NUCLEOTIDE SEQUENCE [LARGE SCALE GENOMIC DNA]</scope>
    <source>
        <strain evidence="5">strain S7.3</strain>
    </source>
</reference>
<evidence type="ECO:0000256" key="1">
    <source>
        <dbReference type="ARBA" id="ARBA00022450"/>
    </source>
</evidence>
<evidence type="ECO:0000259" key="3">
    <source>
        <dbReference type="Pfam" id="PF07993"/>
    </source>
</evidence>
<feature type="domain" description="Thioester reductase (TE)" evidence="3">
    <location>
        <begin position="351"/>
        <end position="587"/>
    </location>
</feature>
<dbReference type="Gene3D" id="3.40.50.720">
    <property type="entry name" value="NAD(P)-binding Rossmann-like Domain"/>
    <property type="match status" value="1"/>
</dbReference>
<dbReference type="Pfam" id="PF07993">
    <property type="entry name" value="NAD_binding_4"/>
    <property type="match status" value="1"/>
</dbReference>
<dbReference type="InParanoid" id="F8Q3F5"/>
<name>F8Q3F5_SERL3</name>
<dbReference type="AlphaFoldDB" id="F8Q3F5"/>
<accession>F8Q3F5</accession>